<feature type="region of interest" description="Disordered" evidence="1">
    <location>
        <begin position="45"/>
        <end position="68"/>
    </location>
</feature>
<comment type="caution">
    <text evidence="2">The sequence shown here is derived from an EMBL/GenBank/DDBJ whole genome shotgun (WGS) entry which is preliminary data.</text>
</comment>
<organism evidence="2 3">
    <name type="scientific">Characodon lateralis</name>
    <dbReference type="NCBI Taxonomy" id="208331"/>
    <lineage>
        <taxon>Eukaryota</taxon>
        <taxon>Metazoa</taxon>
        <taxon>Chordata</taxon>
        <taxon>Craniata</taxon>
        <taxon>Vertebrata</taxon>
        <taxon>Euteleostomi</taxon>
        <taxon>Actinopterygii</taxon>
        <taxon>Neopterygii</taxon>
        <taxon>Teleostei</taxon>
        <taxon>Neoteleostei</taxon>
        <taxon>Acanthomorphata</taxon>
        <taxon>Ovalentaria</taxon>
        <taxon>Atherinomorphae</taxon>
        <taxon>Cyprinodontiformes</taxon>
        <taxon>Goodeidae</taxon>
        <taxon>Characodon</taxon>
    </lineage>
</organism>
<feature type="compositionally biased region" description="Basic and acidic residues" evidence="1">
    <location>
        <begin position="57"/>
        <end position="68"/>
    </location>
</feature>
<feature type="compositionally biased region" description="Basic and acidic residues" evidence="1">
    <location>
        <begin position="17"/>
        <end position="27"/>
    </location>
</feature>
<keyword evidence="3" id="KW-1185">Reference proteome</keyword>
<evidence type="ECO:0000313" key="3">
    <source>
        <dbReference type="Proteomes" id="UP001352852"/>
    </source>
</evidence>
<dbReference type="Proteomes" id="UP001352852">
    <property type="component" value="Unassembled WGS sequence"/>
</dbReference>
<dbReference type="EMBL" id="JAHUTJ010058046">
    <property type="protein sequence ID" value="MED6286866.1"/>
    <property type="molecule type" value="Genomic_DNA"/>
</dbReference>
<name>A0ABU7EHZ3_9TELE</name>
<sequence>MRSENETMTPTGCHSKSAREREIHHSFSAESGPAHVNICWDQITAGPYSDATDPEEEWRKVMWSDETK</sequence>
<evidence type="ECO:0000313" key="2">
    <source>
        <dbReference type="EMBL" id="MED6286866.1"/>
    </source>
</evidence>
<reference evidence="2 3" key="1">
    <citation type="submission" date="2021-06" db="EMBL/GenBank/DDBJ databases">
        <authorList>
            <person name="Palmer J.M."/>
        </authorList>
    </citation>
    <scope>NUCLEOTIDE SEQUENCE [LARGE SCALE GENOMIC DNA]</scope>
    <source>
        <strain evidence="2 3">CL_MEX2019</strain>
        <tissue evidence="2">Muscle</tissue>
    </source>
</reference>
<accession>A0ABU7EHZ3</accession>
<proteinExistence type="predicted"/>
<feature type="region of interest" description="Disordered" evidence="1">
    <location>
        <begin position="1"/>
        <end position="29"/>
    </location>
</feature>
<gene>
    <name evidence="2" type="ORF">CHARACLAT_010401</name>
</gene>
<feature type="compositionally biased region" description="Polar residues" evidence="1">
    <location>
        <begin position="1"/>
        <end position="14"/>
    </location>
</feature>
<evidence type="ECO:0000256" key="1">
    <source>
        <dbReference type="SAM" id="MobiDB-lite"/>
    </source>
</evidence>
<protein>
    <submittedName>
        <fullName evidence="2">Uncharacterized protein</fullName>
    </submittedName>
</protein>